<dbReference type="AlphaFoldDB" id="A0A401T1W6"/>
<keyword evidence="3" id="KW-1185">Reference proteome</keyword>
<dbReference type="Proteomes" id="UP000287033">
    <property type="component" value="Unassembled WGS sequence"/>
</dbReference>
<evidence type="ECO:0000313" key="3">
    <source>
        <dbReference type="Proteomes" id="UP000287033"/>
    </source>
</evidence>
<sequence>MADYLPRPLCGAESPLSVGKGAQCAGAAAGSALSMLSPSHGDSLKKSGRFGRRKKTVRQGKTGDRGIEAYGSE</sequence>
<organism evidence="2 3">
    <name type="scientific">Chiloscyllium punctatum</name>
    <name type="common">Brownbanded bambooshark</name>
    <name type="synonym">Hemiscyllium punctatum</name>
    <dbReference type="NCBI Taxonomy" id="137246"/>
    <lineage>
        <taxon>Eukaryota</taxon>
        <taxon>Metazoa</taxon>
        <taxon>Chordata</taxon>
        <taxon>Craniata</taxon>
        <taxon>Vertebrata</taxon>
        <taxon>Chondrichthyes</taxon>
        <taxon>Elasmobranchii</taxon>
        <taxon>Galeomorphii</taxon>
        <taxon>Galeoidea</taxon>
        <taxon>Orectolobiformes</taxon>
        <taxon>Hemiscylliidae</taxon>
        <taxon>Chiloscyllium</taxon>
    </lineage>
</organism>
<evidence type="ECO:0000256" key="1">
    <source>
        <dbReference type="SAM" id="MobiDB-lite"/>
    </source>
</evidence>
<name>A0A401T1W6_CHIPU</name>
<accession>A0A401T1W6</accession>
<proteinExistence type="predicted"/>
<protein>
    <submittedName>
        <fullName evidence="2">Uncharacterized protein</fullName>
    </submittedName>
</protein>
<gene>
    <name evidence="2" type="ORF">chiPu_0015092</name>
</gene>
<feature type="region of interest" description="Disordered" evidence="1">
    <location>
        <begin position="35"/>
        <end position="73"/>
    </location>
</feature>
<dbReference type="EMBL" id="BEZZ01000854">
    <property type="protein sequence ID" value="GCC36597.1"/>
    <property type="molecule type" value="Genomic_DNA"/>
</dbReference>
<comment type="caution">
    <text evidence="2">The sequence shown here is derived from an EMBL/GenBank/DDBJ whole genome shotgun (WGS) entry which is preliminary data.</text>
</comment>
<reference evidence="2 3" key="1">
    <citation type="journal article" date="2018" name="Nat. Ecol. Evol.">
        <title>Shark genomes provide insights into elasmobranch evolution and the origin of vertebrates.</title>
        <authorList>
            <person name="Hara Y"/>
            <person name="Yamaguchi K"/>
            <person name="Onimaru K"/>
            <person name="Kadota M"/>
            <person name="Koyanagi M"/>
            <person name="Keeley SD"/>
            <person name="Tatsumi K"/>
            <person name="Tanaka K"/>
            <person name="Motone F"/>
            <person name="Kageyama Y"/>
            <person name="Nozu R"/>
            <person name="Adachi N"/>
            <person name="Nishimura O"/>
            <person name="Nakagawa R"/>
            <person name="Tanegashima C"/>
            <person name="Kiyatake I"/>
            <person name="Matsumoto R"/>
            <person name="Murakumo K"/>
            <person name="Nishida K"/>
            <person name="Terakita A"/>
            <person name="Kuratani S"/>
            <person name="Sato K"/>
            <person name="Hyodo S Kuraku.S."/>
        </authorList>
    </citation>
    <scope>NUCLEOTIDE SEQUENCE [LARGE SCALE GENOMIC DNA]</scope>
</reference>
<evidence type="ECO:0000313" key="2">
    <source>
        <dbReference type="EMBL" id="GCC36597.1"/>
    </source>
</evidence>
<feature type="compositionally biased region" description="Basic residues" evidence="1">
    <location>
        <begin position="46"/>
        <end position="58"/>
    </location>
</feature>